<keyword evidence="1" id="KW-0472">Membrane</keyword>
<name>A0A6J1LX50_DROHY</name>
<feature type="transmembrane region" description="Helical" evidence="1">
    <location>
        <begin position="100"/>
        <end position="117"/>
    </location>
</feature>
<dbReference type="KEGG" id="dhe:111598964"/>
<gene>
    <name evidence="3" type="primary">LOC111598964</name>
</gene>
<dbReference type="AlphaFoldDB" id="A0A6J1LX50"/>
<dbReference type="RefSeq" id="XP_023170222.2">
    <property type="nucleotide sequence ID" value="XM_023314454.2"/>
</dbReference>
<evidence type="ECO:0000256" key="1">
    <source>
        <dbReference type="SAM" id="Phobius"/>
    </source>
</evidence>
<keyword evidence="2" id="KW-1185">Reference proteome</keyword>
<evidence type="ECO:0000313" key="2">
    <source>
        <dbReference type="Proteomes" id="UP000504633"/>
    </source>
</evidence>
<feature type="transmembrane region" description="Helical" evidence="1">
    <location>
        <begin position="7"/>
        <end position="25"/>
    </location>
</feature>
<keyword evidence="1" id="KW-0812">Transmembrane</keyword>
<proteinExistence type="predicted"/>
<feature type="transmembrane region" description="Helical" evidence="1">
    <location>
        <begin position="157"/>
        <end position="179"/>
    </location>
</feature>
<sequence length="189" mass="22053">MANMHEGLVTIIILLYQLLLYVRSINPIKRAALLLIIHNVFMYHIINRFKHLAQTSINSFGPVNTFYYVPLVYEEPVMYQANEDMHLVLKSATWKFLETLFRHHLALLLPFLLALLVPRCKLVYVSSLVILSNLAMCICFIYSMWKWLMLSGLSLSLHLVPIFFLGPVVQLLFMFRFAAHMLLNLWIVV</sequence>
<evidence type="ECO:0000313" key="3">
    <source>
        <dbReference type="RefSeq" id="XP_023170222.2"/>
    </source>
</evidence>
<feature type="transmembrane region" description="Helical" evidence="1">
    <location>
        <begin position="123"/>
        <end position="145"/>
    </location>
</feature>
<dbReference type="Proteomes" id="UP000504633">
    <property type="component" value="Unplaced"/>
</dbReference>
<reference evidence="3" key="1">
    <citation type="submission" date="2025-08" db="UniProtKB">
        <authorList>
            <consortium name="RefSeq"/>
        </authorList>
    </citation>
    <scope>IDENTIFICATION</scope>
    <source>
        <strain evidence="3">15085-1641.00</strain>
        <tissue evidence="3">Whole body</tissue>
    </source>
</reference>
<dbReference type="OrthoDB" id="7882933at2759"/>
<accession>A0A6J1LX50</accession>
<keyword evidence="1" id="KW-1133">Transmembrane helix</keyword>
<protein>
    <submittedName>
        <fullName evidence="3">Uncharacterized protein LOC111598964 isoform X1</fullName>
    </submittedName>
</protein>
<dbReference type="GeneID" id="111598964"/>
<organism evidence="2 3">
    <name type="scientific">Drosophila hydei</name>
    <name type="common">Fruit fly</name>
    <dbReference type="NCBI Taxonomy" id="7224"/>
    <lineage>
        <taxon>Eukaryota</taxon>
        <taxon>Metazoa</taxon>
        <taxon>Ecdysozoa</taxon>
        <taxon>Arthropoda</taxon>
        <taxon>Hexapoda</taxon>
        <taxon>Insecta</taxon>
        <taxon>Pterygota</taxon>
        <taxon>Neoptera</taxon>
        <taxon>Endopterygota</taxon>
        <taxon>Diptera</taxon>
        <taxon>Brachycera</taxon>
        <taxon>Muscomorpha</taxon>
        <taxon>Ephydroidea</taxon>
        <taxon>Drosophilidae</taxon>
        <taxon>Drosophila</taxon>
    </lineage>
</organism>